<keyword evidence="5 7" id="KW-1133">Transmembrane helix</keyword>
<feature type="transmembrane region" description="Helical" evidence="7">
    <location>
        <begin position="229"/>
        <end position="245"/>
    </location>
</feature>
<dbReference type="AlphaFoldDB" id="A0A0M6W7Y1"/>
<dbReference type="STRING" id="1715285.SOFFGTOCOR_0087"/>
<dbReference type="PANTHER" id="PTHR30589:SF0">
    <property type="entry name" value="PHOSPHATIDYLGLYCEROL--PROLIPOPROTEIN DIACYLGLYCERYL TRANSFERASE"/>
    <property type="match status" value="1"/>
</dbReference>
<dbReference type="GO" id="GO:0005886">
    <property type="term" value="C:plasma membrane"/>
    <property type="evidence" value="ECO:0007669"/>
    <property type="project" value="UniProtKB-SubCell"/>
</dbReference>
<feature type="transmembrane region" description="Helical" evidence="7">
    <location>
        <begin position="199"/>
        <end position="217"/>
    </location>
</feature>
<evidence type="ECO:0000256" key="2">
    <source>
        <dbReference type="ARBA" id="ARBA00022475"/>
    </source>
</evidence>
<evidence type="ECO:0000256" key="1">
    <source>
        <dbReference type="ARBA" id="ARBA00007150"/>
    </source>
</evidence>
<comment type="catalytic activity">
    <reaction evidence="7">
        <text>L-cysteinyl-[prolipoprotein] + a 1,2-diacyl-sn-glycero-3-phospho-(1'-sn-glycerol) = an S-1,2-diacyl-sn-glyceryl-L-cysteinyl-[prolipoprotein] + sn-glycerol 1-phosphate + H(+)</text>
        <dbReference type="Rhea" id="RHEA:56712"/>
        <dbReference type="Rhea" id="RHEA-COMP:14679"/>
        <dbReference type="Rhea" id="RHEA-COMP:14680"/>
        <dbReference type="ChEBI" id="CHEBI:15378"/>
        <dbReference type="ChEBI" id="CHEBI:29950"/>
        <dbReference type="ChEBI" id="CHEBI:57685"/>
        <dbReference type="ChEBI" id="CHEBI:64716"/>
        <dbReference type="ChEBI" id="CHEBI:140658"/>
        <dbReference type="EC" id="2.5.1.145"/>
    </reaction>
</comment>
<feature type="binding site" evidence="7">
    <location>
        <position position="142"/>
    </location>
    <ligand>
        <name>a 1,2-diacyl-sn-glycero-3-phospho-(1'-sn-glycerol)</name>
        <dbReference type="ChEBI" id="CHEBI:64716"/>
    </ligand>
</feature>
<feature type="transmembrane region" description="Helical" evidence="7">
    <location>
        <begin position="59"/>
        <end position="79"/>
    </location>
</feature>
<dbReference type="GO" id="GO:0042158">
    <property type="term" value="P:lipoprotein biosynthetic process"/>
    <property type="evidence" value="ECO:0007669"/>
    <property type="project" value="UniProtKB-UniRule"/>
</dbReference>
<dbReference type="HAMAP" id="MF_01147">
    <property type="entry name" value="Lgt"/>
    <property type="match status" value="1"/>
</dbReference>
<feature type="transmembrane region" description="Helical" evidence="7">
    <location>
        <begin position="257"/>
        <end position="279"/>
    </location>
</feature>
<dbReference type="EMBL" id="CVRF01000001">
    <property type="protein sequence ID" value="CRK85532.1"/>
    <property type="molecule type" value="Genomic_DNA"/>
</dbReference>
<dbReference type="InterPro" id="IPR001640">
    <property type="entry name" value="Lgt"/>
</dbReference>
<dbReference type="NCBIfam" id="TIGR00544">
    <property type="entry name" value="lgt"/>
    <property type="match status" value="1"/>
</dbReference>
<reference evidence="9" key="1">
    <citation type="submission" date="2015-05" db="EMBL/GenBank/DDBJ databases">
        <authorList>
            <person name="Manzano-Marin A."/>
        </authorList>
    </citation>
    <scope>NUCLEOTIDE SEQUENCE [LARGE SCALE GENOMIC DNA]</scope>
    <source>
        <strain evidence="9">officinalis</strain>
    </source>
</reference>
<dbReference type="EC" id="2.5.1.145" evidence="7"/>
<dbReference type="Pfam" id="PF01790">
    <property type="entry name" value="LGT"/>
    <property type="match status" value="1"/>
</dbReference>
<sequence length="286" mass="33141">MNDYLKFPDISPIMFSFGPISLHWYGFMYLLSFLFALWFANHNALKANYNLTKNEIENILYIGFIGVIIGGRIGYVLFYNLSTFLNDKLYLFKIWNGGMSFHGGLIGVICAILYYSSNKNKNFFMISDFIAPLIPFGICMGRIGNFINGELWGRVALNIQWAFLFPNSRNQDIQLALQDYSLIPILNKYNVLPRHPSQLYEMFLEGIILLFILFFFIRKPRPTGSTSGLFLFSYGFFRFIVEFFREPDIQLGLFNGISMGQILSIPMIVIGIAIIIWSYKQNHIYK</sequence>
<comment type="subcellular location">
    <subcellularLocation>
        <location evidence="7">Cell membrane</location>
        <topology evidence="7">Multi-pass membrane protein</topology>
    </subcellularLocation>
</comment>
<organism evidence="8 9">
    <name type="scientific">Candidatus Providencia siddallii</name>
    <dbReference type="NCBI Taxonomy" id="1715285"/>
    <lineage>
        <taxon>Bacteria</taxon>
        <taxon>Pseudomonadati</taxon>
        <taxon>Pseudomonadota</taxon>
        <taxon>Gammaproteobacteria</taxon>
        <taxon>Enterobacterales</taxon>
        <taxon>Morganellaceae</taxon>
        <taxon>Providencia</taxon>
    </lineage>
</organism>
<keyword evidence="4 7" id="KW-0812">Transmembrane</keyword>
<feature type="transmembrane region" description="Helical" evidence="7">
    <location>
        <begin position="123"/>
        <end position="143"/>
    </location>
</feature>
<name>A0A0M6W7Y1_9GAMM</name>
<comment type="pathway">
    <text evidence="7">Protein modification; lipoprotein biosynthesis (diacylglyceryl transfer).</text>
</comment>
<accession>A0A0M6W7Y1</accession>
<gene>
    <name evidence="7 8" type="primary">lgt</name>
    <name evidence="8" type="ORF">SOFFGTOCOR_0087</name>
</gene>
<proteinExistence type="inferred from homology"/>
<evidence type="ECO:0000256" key="4">
    <source>
        <dbReference type="ARBA" id="ARBA00022692"/>
    </source>
</evidence>
<evidence type="ECO:0000256" key="6">
    <source>
        <dbReference type="ARBA" id="ARBA00023136"/>
    </source>
</evidence>
<feature type="transmembrane region" description="Helical" evidence="7">
    <location>
        <begin position="20"/>
        <end position="39"/>
    </location>
</feature>
<keyword evidence="8" id="KW-0328">Glycosyltransferase</keyword>
<evidence type="ECO:0000256" key="7">
    <source>
        <dbReference type="HAMAP-Rule" id="MF_01147"/>
    </source>
</evidence>
<feature type="transmembrane region" description="Helical" evidence="7">
    <location>
        <begin position="99"/>
        <end position="116"/>
    </location>
</feature>
<dbReference type="PANTHER" id="PTHR30589">
    <property type="entry name" value="PROLIPOPROTEIN DIACYLGLYCERYL TRANSFERASE"/>
    <property type="match status" value="1"/>
</dbReference>
<dbReference type="PROSITE" id="PS01311">
    <property type="entry name" value="LGT"/>
    <property type="match status" value="1"/>
</dbReference>
<dbReference type="Proteomes" id="UP000242301">
    <property type="component" value="Unassembled WGS sequence"/>
</dbReference>
<evidence type="ECO:0000313" key="8">
    <source>
        <dbReference type="EMBL" id="CRK85532.1"/>
    </source>
</evidence>
<dbReference type="GO" id="GO:0008961">
    <property type="term" value="F:phosphatidylglycerol-prolipoprotein diacylglyceryl transferase activity"/>
    <property type="evidence" value="ECO:0007669"/>
    <property type="project" value="UniProtKB-UniRule"/>
</dbReference>
<dbReference type="UniPathway" id="UPA00664"/>
<comment type="similarity">
    <text evidence="1 7">Belongs to the Lgt family.</text>
</comment>
<keyword evidence="3 7" id="KW-0808">Transferase</keyword>
<keyword evidence="2 7" id="KW-1003">Cell membrane</keyword>
<keyword evidence="6 7" id="KW-0472">Membrane</keyword>
<protein>
    <recommendedName>
        <fullName evidence="7">Phosphatidylglycerol--prolipoprotein diacylglyceryl transferase</fullName>
        <ecNumber evidence="7">2.5.1.145</ecNumber>
    </recommendedName>
</protein>
<evidence type="ECO:0000256" key="3">
    <source>
        <dbReference type="ARBA" id="ARBA00022679"/>
    </source>
</evidence>
<comment type="function">
    <text evidence="7">Catalyzes the transfer of the diacylglyceryl group from phosphatidylglycerol to the sulfhydryl group of the N-terminal cysteine of a prolipoprotein, the first step in the formation of mature lipoproteins.</text>
</comment>
<evidence type="ECO:0000313" key="9">
    <source>
        <dbReference type="Proteomes" id="UP000242301"/>
    </source>
</evidence>
<evidence type="ECO:0000256" key="5">
    <source>
        <dbReference type="ARBA" id="ARBA00022989"/>
    </source>
</evidence>
<keyword evidence="9" id="KW-1185">Reference proteome</keyword>
<keyword evidence="8" id="KW-0449">Lipoprotein</keyword>